<dbReference type="STRING" id="525904.Tter_0760"/>
<dbReference type="Gene3D" id="3.60.15.10">
    <property type="entry name" value="Ribonuclease Z/Hydroxyacylglutathione hydrolase-like"/>
    <property type="match status" value="1"/>
</dbReference>
<reference evidence="5" key="1">
    <citation type="journal article" date="2010" name="Stand. Genomic Sci.">
        <title>Complete genome sequence of 'Thermobaculum terrenum' type strain (YNP1).</title>
        <authorList>
            <person name="Kiss H."/>
            <person name="Cleland D."/>
            <person name="Lapidus A."/>
            <person name="Lucas S."/>
            <person name="Glavina Del Rio T."/>
            <person name="Nolan M."/>
            <person name="Tice H."/>
            <person name="Han C."/>
            <person name="Goodwin L."/>
            <person name="Pitluck S."/>
            <person name="Liolios K."/>
            <person name="Ivanova N."/>
            <person name="Mavromatis K."/>
            <person name="Ovchinnikova G."/>
            <person name="Pati A."/>
            <person name="Chen A."/>
            <person name="Palaniappan K."/>
            <person name="Land M."/>
            <person name="Hauser L."/>
            <person name="Chang Y."/>
            <person name="Jeffries C."/>
            <person name="Lu M."/>
            <person name="Brettin T."/>
            <person name="Detter J."/>
            <person name="Goker M."/>
            <person name="Tindall B."/>
            <person name="Beck B."/>
            <person name="McDermott T."/>
            <person name="Woyke T."/>
            <person name="Bristow J."/>
            <person name="Eisen J."/>
            <person name="Markowitz V."/>
            <person name="Hugenholtz P."/>
            <person name="Kyrpides N."/>
            <person name="Klenk H."/>
            <person name="Cheng J."/>
        </authorList>
    </citation>
    <scope>NUCLEOTIDE SEQUENCE [LARGE SCALE GENOMIC DNA]</scope>
    <source>
        <strain evidence="5">ATCC BAA-798 / YNP1</strain>
    </source>
</reference>
<accession>D1CFH1</accession>
<evidence type="ECO:0000313" key="4">
    <source>
        <dbReference type="EMBL" id="ACZ41677.1"/>
    </source>
</evidence>
<dbReference type="GO" id="GO:0016787">
    <property type="term" value="F:hydrolase activity"/>
    <property type="evidence" value="ECO:0007669"/>
    <property type="project" value="UniProtKB-UniRule"/>
</dbReference>
<dbReference type="Pfam" id="PF12706">
    <property type="entry name" value="Lactamase_B_2"/>
    <property type="match status" value="1"/>
</dbReference>
<dbReference type="EMBL" id="CP001825">
    <property type="protein sequence ID" value="ACZ41677.1"/>
    <property type="molecule type" value="Genomic_DNA"/>
</dbReference>
<name>D1CFH1_THET1</name>
<dbReference type="OrthoDB" id="9789133at2"/>
<dbReference type="Proteomes" id="UP000000323">
    <property type="component" value="Chromosome 1"/>
</dbReference>
<dbReference type="InterPro" id="IPR001279">
    <property type="entry name" value="Metallo-B-lactamas"/>
</dbReference>
<comment type="similarity">
    <text evidence="2">Belongs to the UPF0173 family.</text>
</comment>
<dbReference type="eggNOG" id="COG2220">
    <property type="taxonomic scope" value="Bacteria"/>
</dbReference>
<evidence type="ECO:0000313" key="5">
    <source>
        <dbReference type="Proteomes" id="UP000000323"/>
    </source>
</evidence>
<feature type="domain" description="Metallo-beta-lactamase" evidence="3">
    <location>
        <begin position="13"/>
        <end position="201"/>
    </location>
</feature>
<keyword evidence="5" id="KW-1185">Reference proteome</keyword>
<organism evidence="4 5">
    <name type="scientific">Thermobaculum terrenum (strain ATCC BAA-798 / CCMEE 7001 / YNP1)</name>
    <dbReference type="NCBI Taxonomy" id="525904"/>
    <lineage>
        <taxon>Bacteria</taxon>
        <taxon>Bacillati</taxon>
        <taxon>Chloroflexota</taxon>
        <taxon>Chloroflexia</taxon>
        <taxon>Candidatus Thermobaculales</taxon>
        <taxon>Candidatus Thermobaculaceae</taxon>
        <taxon>Thermobaculum</taxon>
    </lineage>
</organism>
<keyword evidence="1 2" id="KW-0378">Hydrolase</keyword>
<protein>
    <recommendedName>
        <fullName evidence="2">UPF0173 metal-dependent hydrolase Tter_0760</fullName>
    </recommendedName>
</protein>
<dbReference type="SMART" id="SM00849">
    <property type="entry name" value="Lactamase_B"/>
    <property type="match status" value="1"/>
</dbReference>
<dbReference type="HAMAP" id="MF_00457">
    <property type="entry name" value="UPF0173"/>
    <property type="match status" value="1"/>
</dbReference>
<evidence type="ECO:0000256" key="2">
    <source>
        <dbReference type="HAMAP-Rule" id="MF_00457"/>
    </source>
</evidence>
<dbReference type="InterPro" id="IPR036866">
    <property type="entry name" value="RibonucZ/Hydroxyglut_hydro"/>
</dbReference>
<dbReference type="SUPFAM" id="SSF56281">
    <property type="entry name" value="Metallo-hydrolase/oxidoreductase"/>
    <property type="match status" value="1"/>
</dbReference>
<dbReference type="InterPro" id="IPR022877">
    <property type="entry name" value="UPF0173"/>
</dbReference>
<dbReference type="NCBIfam" id="NF001911">
    <property type="entry name" value="PRK00685.1"/>
    <property type="match status" value="1"/>
</dbReference>
<dbReference type="RefSeq" id="WP_012874712.1">
    <property type="nucleotide sequence ID" value="NC_013525.1"/>
</dbReference>
<dbReference type="PANTHER" id="PTHR43546:SF3">
    <property type="entry name" value="UPF0173 METAL-DEPENDENT HYDROLASE MJ1163"/>
    <property type="match status" value="1"/>
</dbReference>
<sequence>MQIGHDTTITYLGHSTFIVDTPGGKRILLEPWVMNNPKCPDNLKQLGNVDLVLISHGHSDHMGDAIQILQQTGATCIGIFEICTWLGSKGIQNTSPMNKGGTQRIGDIKVTMVHAVHSSSVVDDGELIPGGEAAGYVIELENGFKIYHAGDTAVFSDMQLVGELYKPDLCMLPIGDHFTMGPREAAMATKLLGTTQVIPMHYGTFPVLTGTPEEFRNMVGDIGGVQVLDIRPGESLK</sequence>
<dbReference type="AlphaFoldDB" id="D1CFH1"/>
<gene>
    <name evidence="4" type="ordered locus">Tter_0760</name>
</gene>
<dbReference type="PANTHER" id="PTHR43546">
    <property type="entry name" value="UPF0173 METAL-DEPENDENT HYDROLASE MJ1163-RELATED"/>
    <property type="match status" value="1"/>
</dbReference>
<dbReference type="HOGENOM" id="CLU_070010_4_0_0"/>
<evidence type="ECO:0000259" key="3">
    <source>
        <dbReference type="SMART" id="SM00849"/>
    </source>
</evidence>
<evidence type="ECO:0000256" key="1">
    <source>
        <dbReference type="ARBA" id="ARBA00022801"/>
    </source>
</evidence>
<proteinExistence type="inferred from homology"/>
<dbReference type="InterPro" id="IPR050114">
    <property type="entry name" value="UPF0173_UPF0282_UlaG_hydrolase"/>
</dbReference>
<dbReference type="KEGG" id="ttr:Tter_0760"/>